<evidence type="ECO:0000256" key="1">
    <source>
        <dbReference type="ARBA" id="ARBA00022723"/>
    </source>
</evidence>
<dbReference type="RefSeq" id="WP_133742188.1">
    <property type="nucleotide sequence ID" value="NZ_SNYN01000012.1"/>
</dbReference>
<dbReference type="PRINTS" id="PR00116">
    <property type="entry name" value="ARGINASE"/>
</dbReference>
<comment type="caution">
    <text evidence="5">The sequence shown here is derived from an EMBL/GenBank/DDBJ whole genome shotgun (WGS) entry which is preliminary data.</text>
</comment>
<dbReference type="PANTHER" id="PTHR43782">
    <property type="entry name" value="ARGINASE"/>
    <property type="match status" value="1"/>
</dbReference>
<keyword evidence="1" id="KW-0479">Metal-binding</keyword>
<comment type="similarity">
    <text evidence="4">Belongs to the arginase family.</text>
</comment>
<evidence type="ECO:0000256" key="2">
    <source>
        <dbReference type="ARBA" id="ARBA00022801"/>
    </source>
</evidence>
<keyword evidence="3" id="KW-0464">Manganese</keyword>
<evidence type="ECO:0000313" key="5">
    <source>
        <dbReference type="EMBL" id="TDQ50700.1"/>
    </source>
</evidence>
<dbReference type="Pfam" id="PF00491">
    <property type="entry name" value="Arginase"/>
    <property type="match status" value="1"/>
</dbReference>
<keyword evidence="6" id="KW-1185">Reference proteome</keyword>
<dbReference type="GO" id="GO:0004053">
    <property type="term" value="F:arginase activity"/>
    <property type="evidence" value="ECO:0007669"/>
    <property type="project" value="TreeGrafter"/>
</dbReference>
<dbReference type="GO" id="GO:0030145">
    <property type="term" value="F:manganese ion binding"/>
    <property type="evidence" value="ECO:0007669"/>
    <property type="project" value="TreeGrafter"/>
</dbReference>
<dbReference type="AlphaFoldDB" id="A0A4R6UTW6"/>
<dbReference type="Proteomes" id="UP000295281">
    <property type="component" value="Unassembled WGS sequence"/>
</dbReference>
<dbReference type="InterPro" id="IPR023696">
    <property type="entry name" value="Ureohydrolase_dom_sf"/>
</dbReference>
<accession>A0A4R6UTW6</accession>
<dbReference type="Gene3D" id="3.40.800.10">
    <property type="entry name" value="Ureohydrolase domain"/>
    <property type="match status" value="1"/>
</dbReference>
<dbReference type="PROSITE" id="PS51409">
    <property type="entry name" value="ARGINASE_2"/>
    <property type="match status" value="1"/>
</dbReference>
<organism evidence="5 6">
    <name type="scientific">Actinorugispora endophytica</name>
    <dbReference type="NCBI Taxonomy" id="1605990"/>
    <lineage>
        <taxon>Bacteria</taxon>
        <taxon>Bacillati</taxon>
        <taxon>Actinomycetota</taxon>
        <taxon>Actinomycetes</taxon>
        <taxon>Streptosporangiales</taxon>
        <taxon>Nocardiopsidaceae</taxon>
        <taxon>Actinorugispora</taxon>
    </lineage>
</organism>
<gene>
    <name evidence="5" type="ORF">EV190_1125</name>
</gene>
<evidence type="ECO:0000256" key="3">
    <source>
        <dbReference type="ARBA" id="ARBA00023211"/>
    </source>
</evidence>
<reference evidence="5 6" key="1">
    <citation type="submission" date="2019-03" db="EMBL/GenBank/DDBJ databases">
        <title>Genomic Encyclopedia of Type Strains, Phase IV (KMG-IV): sequencing the most valuable type-strain genomes for metagenomic binning, comparative biology and taxonomic classification.</title>
        <authorList>
            <person name="Goeker M."/>
        </authorList>
    </citation>
    <scope>NUCLEOTIDE SEQUENCE [LARGE SCALE GENOMIC DNA]</scope>
    <source>
        <strain evidence="5 6">DSM 46770</strain>
    </source>
</reference>
<dbReference type="SUPFAM" id="SSF52768">
    <property type="entry name" value="Arginase/deacetylase"/>
    <property type="match status" value="1"/>
</dbReference>
<evidence type="ECO:0000313" key="6">
    <source>
        <dbReference type="Proteomes" id="UP000295281"/>
    </source>
</evidence>
<protein>
    <submittedName>
        <fullName evidence="5">Arginase</fullName>
    </submittedName>
</protein>
<dbReference type="OrthoDB" id="7331788at2"/>
<keyword evidence="2" id="KW-0378">Hydrolase</keyword>
<evidence type="ECO:0000256" key="4">
    <source>
        <dbReference type="PROSITE-ProRule" id="PRU00742"/>
    </source>
</evidence>
<dbReference type="GO" id="GO:0005829">
    <property type="term" value="C:cytosol"/>
    <property type="evidence" value="ECO:0007669"/>
    <property type="project" value="TreeGrafter"/>
</dbReference>
<dbReference type="EMBL" id="SNYN01000012">
    <property type="protein sequence ID" value="TDQ50700.1"/>
    <property type="molecule type" value="Genomic_DNA"/>
</dbReference>
<name>A0A4R6UTW6_9ACTN</name>
<proteinExistence type="inferred from homology"/>
<dbReference type="CDD" id="cd09999">
    <property type="entry name" value="Arginase-like_1"/>
    <property type="match status" value="1"/>
</dbReference>
<dbReference type="InterPro" id="IPR006035">
    <property type="entry name" value="Ureohydrolase"/>
</dbReference>
<sequence>MVWQRDVDLVVPLWQGGDDVRVAAGAAELAQLVPASGSRLHVAVPDGRRGVVDGVCNLELVSQALRQMRSRLARRDPSRILTLGGDCASDLAAVEHLGRRHRDMVVYWVDAHPDLNTPESSPSGRVHGMALRLLLGQGHPALLGQGRIAPRRVVLAGAREFDPQEAAFAEASGIALVDPVRVIADPGGVVARCAPGTPAYVHLDMDVCDPMELAAVACPAPLGPPVSSVAAALAAIAAHHDVVGVGVCEYTPVVEHDADAVRALLGALGLTSPARSAPA</sequence>
<dbReference type="PANTHER" id="PTHR43782:SF3">
    <property type="entry name" value="ARGINASE"/>
    <property type="match status" value="1"/>
</dbReference>